<dbReference type="InterPro" id="IPR004991">
    <property type="entry name" value="Aerolysin-like"/>
</dbReference>
<dbReference type="Gene3D" id="2.115.10.10">
    <property type="entry name" value="Tachylectin 2"/>
    <property type="match status" value="1"/>
</dbReference>
<dbReference type="SUPFAM" id="SSF50934">
    <property type="entry name" value="Tachylectin-2"/>
    <property type="match status" value="2"/>
</dbReference>
<evidence type="ECO:0000259" key="1">
    <source>
        <dbReference type="Pfam" id="PF14517"/>
    </source>
</evidence>
<protein>
    <recommendedName>
        <fullName evidence="1">Tachylectin 2 domain-containing protein</fullName>
    </recommendedName>
</protein>
<proteinExistence type="predicted"/>
<gene>
    <name evidence="2" type="ORF">GDO81_020155</name>
</gene>
<dbReference type="Pfam" id="PF14517">
    <property type="entry name" value="Tachylectin"/>
    <property type="match status" value="1"/>
</dbReference>
<dbReference type="EMBL" id="WNYA01012479">
    <property type="protein sequence ID" value="KAG8539890.1"/>
    <property type="molecule type" value="Genomic_DNA"/>
</dbReference>
<dbReference type="InterPro" id="IPR036813">
    <property type="entry name" value="Tachylectin2_sf"/>
</dbReference>
<accession>A0AAV6YVN7</accession>
<feature type="domain" description="Tachylectin 2" evidence="1">
    <location>
        <begin position="6"/>
        <end position="220"/>
    </location>
</feature>
<evidence type="ECO:0000313" key="2">
    <source>
        <dbReference type="EMBL" id="KAG8539890.1"/>
    </source>
</evidence>
<organism evidence="2 3">
    <name type="scientific">Engystomops pustulosus</name>
    <name type="common">Tungara frog</name>
    <name type="synonym">Physalaemus pustulosus</name>
    <dbReference type="NCBI Taxonomy" id="76066"/>
    <lineage>
        <taxon>Eukaryota</taxon>
        <taxon>Metazoa</taxon>
        <taxon>Chordata</taxon>
        <taxon>Craniata</taxon>
        <taxon>Vertebrata</taxon>
        <taxon>Euteleostomi</taxon>
        <taxon>Amphibia</taxon>
        <taxon>Batrachia</taxon>
        <taxon>Anura</taxon>
        <taxon>Neobatrachia</taxon>
        <taxon>Hyloidea</taxon>
        <taxon>Leptodactylidae</taxon>
        <taxon>Leiuperinae</taxon>
        <taxon>Engystomops</taxon>
    </lineage>
</organism>
<sequence>MRVESPNKPLTDDCAARAAVVGKLQNVRHVLCSPDGVLFCVRGGDLYRGPIPSNKDLDWFSMARRVGKDEWSGFKILFFHQDGELCATTNNGEFYKGPRPNNENVSWTNRQDTKKIGKSGWEQCDALFFAPDGDLYAVTKQDKIMKGKPPTTAQDCEEWLKTCTMVGGCGWLRLSHFMSFSPDGKLWSVDKQNGNLYSGIIPEDGRYLDNSQNLGSDYHQIPFLCFIKDKTIHNIIRFQFLPKEGKKGSENIEVIAEKIYTNTESSPVTYTFTFEKTLKVSSFFTDEHGFPLQLGAGITFKAGIPFFSQNKKSAEIKLGAAHNWSFTDSNETEVKFSSNSEVEVPPGKAIRVVASVVKTDLVVPYRAKVRTIFGSKIEMTGTWHGAAHYNLTVKQEK</sequence>
<keyword evidence="3" id="KW-1185">Reference proteome</keyword>
<dbReference type="Pfam" id="PF03318">
    <property type="entry name" value="ETX_MTX2"/>
    <property type="match status" value="1"/>
</dbReference>
<name>A0AAV6YVN7_ENGPU</name>
<dbReference type="AlphaFoldDB" id="A0AAV6YVN7"/>
<dbReference type="InterPro" id="IPR023294">
    <property type="entry name" value="Tachylectin2"/>
</dbReference>
<reference evidence="2" key="1">
    <citation type="thesis" date="2020" institute="ProQuest LLC" country="789 East Eisenhower Parkway, Ann Arbor, MI, USA">
        <title>Comparative Genomics and Chromosome Evolution.</title>
        <authorList>
            <person name="Mudd A.B."/>
        </authorList>
    </citation>
    <scope>NUCLEOTIDE SEQUENCE</scope>
    <source>
        <strain evidence="2">237g6f4</strain>
        <tissue evidence="2">Blood</tissue>
    </source>
</reference>
<comment type="caution">
    <text evidence="2">The sequence shown here is derived from an EMBL/GenBank/DDBJ whole genome shotgun (WGS) entry which is preliminary data.</text>
</comment>
<evidence type="ECO:0000313" key="3">
    <source>
        <dbReference type="Proteomes" id="UP000824782"/>
    </source>
</evidence>
<dbReference type="SUPFAM" id="SSF56973">
    <property type="entry name" value="Aerolisin/ETX pore-forming domain"/>
    <property type="match status" value="1"/>
</dbReference>
<dbReference type="Proteomes" id="UP000824782">
    <property type="component" value="Unassembled WGS sequence"/>
</dbReference>
<dbReference type="Gene3D" id="2.170.15.10">
    <property type="entry name" value="Proaerolysin, chain A, domain 3"/>
    <property type="match status" value="1"/>
</dbReference>